<protein>
    <submittedName>
        <fullName evidence="1">Uncharacterized protein</fullName>
    </submittedName>
</protein>
<dbReference type="EMBL" id="QHKS01000018">
    <property type="protein sequence ID" value="RDK00033.1"/>
    <property type="molecule type" value="Genomic_DNA"/>
</dbReference>
<keyword evidence="2" id="KW-1185">Reference proteome</keyword>
<reference evidence="2" key="1">
    <citation type="submission" date="2018-05" db="EMBL/GenBank/DDBJ databases">
        <authorList>
            <person name="Feng T."/>
        </authorList>
    </citation>
    <scope>NUCLEOTIDE SEQUENCE [LARGE SCALE GENOMIC DNA]</scope>
    <source>
        <strain evidence="2">S27</strain>
    </source>
</reference>
<accession>A0A370N322</accession>
<gene>
    <name evidence="1" type="ORF">DLM46_25345</name>
</gene>
<proteinExistence type="predicted"/>
<sequence length="64" mass="7117">MLRILIAGNSDLSARSEQAAASLEQTAASILHTAVMPVSCDHEPLFDPWHAQLPYMNCRKCLHR</sequence>
<organism evidence="1 2">
    <name type="scientific">Paraburkholderia lacunae</name>
    <dbReference type="NCBI Taxonomy" id="2211104"/>
    <lineage>
        <taxon>Bacteria</taxon>
        <taxon>Pseudomonadati</taxon>
        <taxon>Pseudomonadota</taxon>
        <taxon>Betaproteobacteria</taxon>
        <taxon>Burkholderiales</taxon>
        <taxon>Burkholderiaceae</taxon>
        <taxon>Paraburkholderia</taxon>
    </lineage>
</organism>
<evidence type="ECO:0000313" key="2">
    <source>
        <dbReference type="Proteomes" id="UP000254875"/>
    </source>
</evidence>
<evidence type="ECO:0000313" key="1">
    <source>
        <dbReference type="EMBL" id="RDK00033.1"/>
    </source>
</evidence>
<dbReference type="Proteomes" id="UP000254875">
    <property type="component" value="Unassembled WGS sequence"/>
</dbReference>
<dbReference type="AlphaFoldDB" id="A0A370N322"/>
<comment type="caution">
    <text evidence="1">The sequence shown here is derived from an EMBL/GenBank/DDBJ whole genome shotgun (WGS) entry which is preliminary data.</text>
</comment>
<name>A0A370N322_9BURK</name>